<comment type="caution">
    <text evidence="9">The sequence shown here is derived from an EMBL/GenBank/DDBJ whole genome shotgun (WGS) entry which is preliminary data.</text>
</comment>
<dbReference type="InterPro" id="IPR057739">
    <property type="entry name" value="Glyco_hydro_29_N"/>
</dbReference>
<dbReference type="SUPFAM" id="SSF51445">
    <property type="entry name" value="(Trans)glycosidases"/>
    <property type="match status" value="1"/>
</dbReference>
<evidence type="ECO:0000313" key="9">
    <source>
        <dbReference type="EMBL" id="TXG38403.1"/>
    </source>
</evidence>
<dbReference type="PIRSF" id="PIRSF001092">
    <property type="entry name" value="Alpha-L-fucosidase"/>
    <property type="match status" value="1"/>
</dbReference>
<feature type="domain" description="Glycoside hydrolase family 29 N-terminal" evidence="7">
    <location>
        <begin position="80"/>
        <end position="382"/>
    </location>
</feature>
<evidence type="ECO:0000259" key="8">
    <source>
        <dbReference type="Pfam" id="PF16757"/>
    </source>
</evidence>
<dbReference type="SMART" id="SM00812">
    <property type="entry name" value="Alpha_L_fucos"/>
    <property type="match status" value="1"/>
</dbReference>
<dbReference type="GO" id="GO:0016139">
    <property type="term" value="P:glycoside catabolic process"/>
    <property type="evidence" value="ECO:0007669"/>
    <property type="project" value="TreeGrafter"/>
</dbReference>
<feature type="domain" description="Glycoside hydrolase family 29 N-terminal" evidence="7">
    <location>
        <begin position="28"/>
        <end position="68"/>
    </location>
</feature>
<gene>
    <name evidence="9" type="ORF">FUA22_00540</name>
</gene>
<evidence type="ECO:0000313" key="10">
    <source>
        <dbReference type="Proteomes" id="UP000321080"/>
    </source>
</evidence>
<evidence type="ECO:0000256" key="2">
    <source>
        <dbReference type="ARBA" id="ARBA00007951"/>
    </source>
</evidence>
<evidence type="ECO:0000256" key="3">
    <source>
        <dbReference type="ARBA" id="ARBA00012662"/>
    </source>
</evidence>
<evidence type="ECO:0000259" key="7">
    <source>
        <dbReference type="Pfam" id="PF01120"/>
    </source>
</evidence>
<evidence type="ECO:0000256" key="5">
    <source>
        <dbReference type="ARBA" id="ARBA00022801"/>
    </source>
</evidence>
<dbReference type="InterPro" id="IPR017853">
    <property type="entry name" value="GH"/>
</dbReference>
<dbReference type="Gene3D" id="3.20.20.80">
    <property type="entry name" value="Glycosidases"/>
    <property type="match status" value="1"/>
</dbReference>
<dbReference type="EC" id="3.2.1.51" evidence="3"/>
<dbReference type="Gene3D" id="2.60.40.1180">
    <property type="entry name" value="Golgi alpha-mannosidase II"/>
    <property type="match status" value="1"/>
</dbReference>
<dbReference type="GO" id="GO:0005764">
    <property type="term" value="C:lysosome"/>
    <property type="evidence" value="ECO:0007669"/>
    <property type="project" value="TreeGrafter"/>
</dbReference>
<evidence type="ECO:0000256" key="4">
    <source>
        <dbReference type="ARBA" id="ARBA00022729"/>
    </source>
</evidence>
<dbReference type="AlphaFoldDB" id="A0A5C7GJC7"/>
<comment type="similarity">
    <text evidence="2">Belongs to the glycosyl hydrolase 29 family.</text>
</comment>
<dbReference type="InterPro" id="IPR000933">
    <property type="entry name" value="Glyco_hydro_29"/>
</dbReference>
<accession>A0A5C7GJC7</accession>
<dbReference type="GO" id="GO:0004560">
    <property type="term" value="F:alpha-L-fucosidase activity"/>
    <property type="evidence" value="ECO:0007669"/>
    <property type="project" value="InterPro"/>
</dbReference>
<protein>
    <recommendedName>
        <fullName evidence="3">alpha-L-fucosidase</fullName>
        <ecNumber evidence="3">3.2.1.51</ecNumber>
    </recommendedName>
</protein>
<dbReference type="RefSeq" id="WP_147765547.1">
    <property type="nucleotide sequence ID" value="NZ_VRKQ01000008.1"/>
</dbReference>
<keyword evidence="10" id="KW-1185">Reference proteome</keyword>
<feature type="domain" description="Alpha-L-fucosidase C-terminal" evidence="8">
    <location>
        <begin position="420"/>
        <end position="501"/>
    </location>
</feature>
<keyword evidence="5" id="KW-0378">Hydrolase</keyword>
<reference evidence="9 10" key="1">
    <citation type="submission" date="2019-08" db="EMBL/GenBank/DDBJ databases">
        <title>Seonamhaeicola sediminis sp. nov., isolated from marine sediment.</title>
        <authorList>
            <person name="Cao W.R."/>
        </authorList>
    </citation>
    <scope>NUCLEOTIDE SEQUENCE [LARGE SCALE GENOMIC DNA]</scope>
    <source>
        <strain evidence="9 10">1505</strain>
    </source>
</reference>
<dbReference type="EMBL" id="VRKQ01000008">
    <property type="protein sequence ID" value="TXG38403.1"/>
    <property type="molecule type" value="Genomic_DNA"/>
</dbReference>
<evidence type="ECO:0000256" key="1">
    <source>
        <dbReference type="ARBA" id="ARBA00004071"/>
    </source>
</evidence>
<dbReference type="Pfam" id="PF01120">
    <property type="entry name" value="Alpha_L_fucos"/>
    <property type="match status" value="2"/>
</dbReference>
<evidence type="ECO:0000256" key="6">
    <source>
        <dbReference type="ARBA" id="ARBA00023295"/>
    </source>
</evidence>
<dbReference type="InterPro" id="IPR013780">
    <property type="entry name" value="Glyco_hydro_b"/>
</dbReference>
<dbReference type="PANTHER" id="PTHR10030:SF37">
    <property type="entry name" value="ALPHA-L-FUCOSIDASE-RELATED"/>
    <property type="match status" value="1"/>
</dbReference>
<sequence>MFRKIIWFLVLILNFGCRTNNEEKPSERIKQEKYQPNWSSLRKHNTPEWLDGLKFGIYCHWGAKSAQIETGNRELTPVEAIEIWKGEKFDAEAWVDLFQEAGAQFGGPVAWHGNGLLHWDSDLTDWNSINHGPKVDIYGSLATELRKRNMPVISSFHTGDFWSRMWGTLSDKDATYLEPTQDHSKYGTMNNGRVGDPIFDGWYSRISEAIDKYEPDMIWFDTGFGGTIGGELKGYAEKGRLLPGGNTDLGGTPEKYQQKLISYYFNKGLEWGKEVEVIYKTHDIPTGIGMRDIENGNLIGLQYDPWMADINMQNHYEWWATWFYNPVNKLKDAGTLIDMLVDMTSKNGRMLLNVPPKADGTFAPEVKQELYAMGDWLKINGEAIYNTIPWIYFGEGPTEVTNPGHHGQGKNKGELIPNYTSEDIRFTQYGKNLYAICMEWPEEKITIRTLSSKGKLFPGDIKSVSMIGSKEIITWKQTEAGMVVQFPKEKPCEFAYVLKVERH</sequence>
<dbReference type="Proteomes" id="UP000321080">
    <property type="component" value="Unassembled WGS sequence"/>
</dbReference>
<name>A0A5C7GJC7_9FLAO</name>
<keyword evidence="6" id="KW-0326">Glycosidase</keyword>
<dbReference type="GO" id="GO:0006004">
    <property type="term" value="P:fucose metabolic process"/>
    <property type="evidence" value="ECO:0007669"/>
    <property type="project" value="InterPro"/>
</dbReference>
<organism evidence="9 10">
    <name type="scientific">Seonamhaeicola maritimus</name>
    <dbReference type="NCBI Taxonomy" id="2591822"/>
    <lineage>
        <taxon>Bacteria</taxon>
        <taxon>Pseudomonadati</taxon>
        <taxon>Bacteroidota</taxon>
        <taxon>Flavobacteriia</taxon>
        <taxon>Flavobacteriales</taxon>
        <taxon>Flavobacteriaceae</taxon>
    </lineage>
</organism>
<dbReference type="PANTHER" id="PTHR10030">
    <property type="entry name" value="ALPHA-L-FUCOSIDASE"/>
    <property type="match status" value="1"/>
</dbReference>
<proteinExistence type="inferred from homology"/>
<dbReference type="Pfam" id="PF16757">
    <property type="entry name" value="Fucosidase_C"/>
    <property type="match status" value="1"/>
</dbReference>
<dbReference type="InterPro" id="IPR016286">
    <property type="entry name" value="FUC_metazoa-typ"/>
</dbReference>
<comment type="function">
    <text evidence="1">Alpha-L-fucosidase is responsible for hydrolyzing the alpha-1,6-linked fucose joined to the reducing-end N-acetylglucosamine of the carbohydrate moieties of glycoproteins.</text>
</comment>
<dbReference type="InterPro" id="IPR031919">
    <property type="entry name" value="Fucosidase_C"/>
</dbReference>
<dbReference type="OrthoDB" id="1110905at2"/>
<keyword evidence="4" id="KW-0732">Signal</keyword>